<dbReference type="EMBL" id="CP017641">
    <property type="protein sequence ID" value="APZ93237.1"/>
    <property type="molecule type" value="Genomic_DNA"/>
</dbReference>
<keyword evidence="8" id="KW-1185">Reference proteome</keyword>
<gene>
    <name evidence="7" type="ORF">Fuma_02854</name>
</gene>
<feature type="repeat" description="TPR" evidence="3">
    <location>
        <begin position="470"/>
        <end position="503"/>
    </location>
</feature>
<proteinExistence type="predicted"/>
<evidence type="ECO:0000256" key="1">
    <source>
        <dbReference type="ARBA" id="ARBA00022737"/>
    </source>
</evidence>
<evidence type="ECO:0000256" key="2">
    <source>
        <dbReference type="ARBA" id="ARBA00022803"/>
    </source>
</evidence>
<accession>A0A1P8WGT0</accession>
<feature type="domain" description="CHAT" evidence="6">
    <location>
        <begin position="915"/>
        <end position="1280"/>
    </location>
</feature>
<dbReference type="KEGG" id="fmr:Fuma_02854"/>
<dbReference type="PROSITE" id="PS50005">
    <property type="entry name" value="TPR"/>
    <property type="match status" value="3"/>
</dbReference>
<sequence precursor="true">MITYRFCTQFAVLVLLWLHSFAVAQDAKRELNAPRTDGSASQPNETDGTKTLGFLEKLLGQHHAESERRWNEAVRLRENGQLDEATRKFEQLLKFDRANHGEDSVAQVESLGELCTIADDKADYKALLNYRERQAVVAKKIYKNGSFQLRSIETKLADAKHVVGFSEEELVKLEALKATYIKAEAQRAKGYYKKSIRELESGLRLASDLFGSKHWRVADFEWRLGIAYKAIGNLEEAEKRLSEAVKLNRMASGGPSPDAANALSQLSNVYASQSAIDQAVESARDALDMFEETLGDQHPRYAAALLDLGVRLIDQRDFKAAETTLGQADSLLRWYHGPQHPEYFRCTQLRAELYQSMGQYDKAERYYQRSVTQQKERVGENHPDYARVLGRLSDFLLEAGDAKQALQISQQAMLIINATLGDKHSLFAASLNNQAIIYVSLGEYWKAEQNYRKVLEIARETTGSNDSEYAITLTNLGIVYEKISDYDRAKDFYFQALQISESAKGKNSLEYADSLCMLSDLYVGINDFEKAEEFQLAGMRIRENVLSPQDYQIGVCHNDLAILYDLKGDAQQALNHYEIALAITSDRLGIESYQYAQQLRNLAVLHSFQGDNEHAKALHSQSLEIVERLGGKKHPEYANAAYALALDYRELGQFEIAKTLFIDSLALSKEIHGEQHPEYLRKVPGLAWNYIKQGENAQGLQLLEKALTADLDAFDRKCGLLPERLQLEHVEQKRAFLNGFITLALEHAPDKNVIASQALRWKGAVRLNSRNMRVAASDPQLKKRFDSLQSVVQRYSALANSGPRQSDQGQWKLQINTLLAKRDSLEADLMRDSEAFRASRRRFSTNEVRASIPENAVLVDYHVFPRRNHGVGIMCSIVPRDGEIRVIDLGNAAGTREALEVWRSTLGQSEESKLAGQKLRDQLWEPFFDFIADKTLILISPDGLLGRVPFAALPGHDPERYLIEDHRISIIPVPQLLPTYVGRSKLPPVERELLLVGDVDYDGKSKSDPISLVESQRPRRPWERSGQEGRRSWSHLSETRLEVDSIGGVYRRVCQPPPQAVVDLRQDRATETAFREFAPQCRILHVATHGYFAAPDVESAVAARSQHNALGEHTKSSRGGRRETLRGFSPGLLSGLVFAGANEPSESQVDDGVLTADEVAFLQLNGVQLAVLSACETGLGEVAGGEGLLGLQRAFQIAGARTTIASLWKVNDAATRRLMQEFYSNLLDQEMSCIDALREAQLYMLNNPSSIRGAAIEPNRTDSSQRIPPYFWAAFQLSGDWR</sequence>
<feature type="chain" id="PRO_5012342904" evidence="5">
    <location>
        <begin position="25"/>
        <end position="1282"/>
    </location>
</feature>
<keyword evidence="1" id="KW-0677">Repeat</keyword>
<keyword evidence="5" id="KW-0732">Signal</keyword>
<dbReference type="Pfam" id="PF12770">
    <property type="entry name" value="CHAT"/>
    <property type="match status" value="1"/>
</dbReference>
<dbReference type="InterPro" id="IPR019734">
    <property type="entry name" value="TPR_rpt"/>
</dbReference>
<reference evidence="7 8" key="1">
    <citation type="journal article" date="2016" name="Front. Microbiol.">
        <title>Fuerstia marisgermanicae gen. nov., sp. nov., an Unusual Member of the Phylum Planctomycetes from the German Wadden Sea.</title>
        <authorList>
            <person name="Kohn T."/>
            <person name="Heuer A."/>
            <person name="Jogler M."/>
            <person name="Vollmers J."/>
            <person name="Boedeker C."/>
            <person name="Bunk B."/>
            <person name="Rast P."/>
            <person name="Borchert D."/>
            <person name="Glockner I."/>
            <person name="Freese H.M."/>
            <person name="Klenk H.P."/>
            <person name="Overmann J."/>
            <person name="Kaster A.K."/>
            <person name="Rohde M."/>
            <person name="Wiegand S."/>
            <person name="Jogler C."/>
        </authorList>
    </citation>
    <scope>NUCLEOTIDE SEQUENCE [LARGE SCALE GENOMIC DNA]</scope>
    <source>
        <strain evidence="7 8">NH11</strain>
    </source>
</reference>
<feature type="signal peptide" evidence="5">
    <location>
        <begin position="1"/>
        <end position="24"/>
    </location>
</feature>
<organism evidence="7 8">
    <name type="scientific">Fuerstiella marisgermanici</name>
    <dbReference type="NCBI Taxonomy" id="1891926"/>
    <lineage>
        <taxon>Bacteria</taxon>
        <taxon>Pseudomonadati</taxon>
        <taxon>Planctomycetota</taxon>
        <taxon>Planctomycetia</taxon>
        <taxon>Planctomycetales</taxon>
        <taxon>Planctomycetaceae</taxon>
        <taxon>Fuerstiella</taxon>
    </lineage>
</organism>
<dbReference type="Gene3D" id="1.25.40.10">
    <property type="entry name" value="Tetratricopeptide repeat domain"/>
    <property type="match status" value="3"/>
</dbReference>
<dbReference type="InterPro" id="IPR011990">
    <property type="entry name" value="TPR-like_helical_dom_sf"/>
</dbReference>
<evidence type="ECO:0000313" key="7">
    <source>
        <dbReference type="EMBL" id="APZ93237.1"/>
    </source>
</evidence>
<protein>
    <submittedName>
        <fullName evidence="7">Photosystem I assembly protein Ycf3</fullName>
    </submittedName>
</protein>
<evidence type="ECO:0000256" key="3">
    <source>
        <dbReference type="PROSITE-ProRule" id="PRU00339"/>
    </source>
</evidence>
<evidence type="ECO:0000256" key="4">
    <source>
        <dbReference type="SAM" id="MobiDB-lite"/>
    </source>
</evidence>
<dbReference type="PANTHER" id="PTHR45641">
    <property type="entry name" value="TETRATRICOPEPTIDE REPEAT PROTEIN (AFU_ORTHOLOGUE AFUA_6G03870)"/>
    <property type="match status" value="1"/>
</dbReference>
<name>A0A1P8WGT0_9PLAN</name>
<feature type="region of interest" description="Disordered" evidence="4">
    <location>
        <begin position="1005"/>
        <end position="1034"/>
    </location>
</feature>
<feature type="compositionally biased region" description="Basic and acidic residues" evidence="4">
    <location>
        <begin position="1016"/>
        <end position="1034"/>
    </location>
</feature>
<dbReference type="STRING" id="1891926.Fuma_02854"/>
<dbReference type="Pfam" id="PF13374">
    <property type="entry name" value="TPR_10"/>
    <property type="match status" value="1"/>
</dbReference>
<dbReference type="Proteomes" id="UP000187735">
    <property type="component" value="Chromosome"/>
</dbReference>
<dbReference type="Pfam" id="PF13424">
    <property type="entry name" value="TPR_12"/>
    <property type="match status" value="4"/>
</dbReference>
<dbReference type="PANTHER" id="PTHR45641:SF19">
    <property type="entry name" value="NEPHROCYSTIN-3"/>
    <property type="match status" value="1"/>
</dbReference>
<dbReference type="SMART" id="SM00028">
    <property type="entry name" value="TPR"/>
    <property type="match status" value="11"/>
</dbReference>
<evidence type="ECO:0000256" key="5">
    <source>
        <dbReference type="SAM" id="SignalP"/>
    </source>
</evidence>
<dbReference type="InterPro" id="IPR024983">
    <property type="entry name" value="CHAT_dom"/>
</dbReference>
<evidence type="ECO:0000259" key="6">
    <source>
        <dbReference type="Pfam" id="PF12770"/>
    </source>
</evidence>
<dbReference type="SUPFAM" id="SSF48452">
    <property type="entry name" value="TPR-like"/>
    <property type="match status" value="4"/>
</dbReference>
<evidence type="ECO:0000313" key="8">
    <source>
        <dbReference type="Proteomes" id="UP000187735"/>
    </source>
</evidence>
<feature type="repeat" description="TPR" evidence="3">
    <location>
        <begin position="218"/>
        <end position="251"/>
    </location>
</feature>
<keyword evidence="2 3" id="KW-0802">TPR repeat</keyword>
<feature type="repeat" description="TPR" evidence="3">
    <location>
        <begin position="428"/>
        <end position="461"/>
    </location>
</feature>